<dbReference type="Gene3D" id="3.40.50.300">
    <property type="entry name" value="P-loop containing nucleotide triphosphate hydrolases"/>
    <property type="match status" value="1"/>
</dbReference>
<dbReference type="SUPFAM" id="SSF52540">
    <property type="entry name" value="P-loop containing nucleoside triphosphate hydrolases"/>
    <property type="match status" value="1"/>
</dbReference>
<keyword evidence="3" id="KW-0347">Helicase</keyword>
<feature type="domain" description="Helicase C-terminal" evidence="6">
    <location>
        <begin position="458"/>
        <end position="609"/>
    </location>
</feature>
<feature type="region of interest" description="Disordered" evidence="5">
    <location>
        <begin position="685"/>
        <end position="728"/>
    </location>
</feature>
<dbReference type="InterPro" id="IPR001650">
    <property type="entry name" value="Helicase_C-like"/>
</dbReference>
<dbReference type="GO" id="GO:0016787">
    <property type="term" value="F:hydrolase activity"/>
    <property type="evidence" value="ECO:0007669"/>
    <property type="project" value="UniProtKB-KW"/>
</dbReference>
<feature type="region of interest" description="Disordered" evidence="5">
    <location>
        <begin position="75"/>
        <end position="348"/>
    </location>
</feature>
<evidence type="ECO:0000256" key="1">
    <source>
        <dbReference type="ARBA" id="ARBA00022741"/>
    </source>
</evidence>
<feature type="compositionally biased region" description="Polar residues" evidence="5">
    <location>
        <begin position="249"/>
        <end position="258"/>
    </location>
</feature>
<feature type="compositionally biased region" description="Low complexity" evidence="5">
    <location>
        <begin position="205"/>
        <end position="222"/>
    </location>
</feature>
<dbReference type="CDD" id="cd18787">
    <property type="entry name" value="SF2_C_DEAD"/>
    <property type="match status" value="1"/>
</dbReference>
<dbReference type="Pfam" id="PF13959">
    <property type="entry name" value="CTE_SPB4"/>
    <property type="match status" value="1"/>
</dbReference>
<feature type="compositionally biased region" description="Low complexity" evidence="5">
    <location>
        <begin position="122"/>
        <end position="136"/>
    </location>
</feature>
<dbReference type="GO" id="GO:0004386">
    <property type="term" value="F:helicase activity"/>
    <property type="evidence" value="ECO:0007669"/>
    <property type="project" value="UniProtKB-KW"/>
</dbReference>
<dbReference type="Proteomes" id="UP001530377">
    <property type="component" value="Unassembled WGS sequence"/>
</dbReference>
<feature type="compositionally biased region" description="Basic residues" evidence="5">
    <location>
        <begin position="274"/>
        <end position="283"/>
    </location>
</feature>
<sequence>MNHHPAAHRGHHRVPSDVATEAWSVDDACDPLLDTQSEPPGFHGWVAERIMDRVGVAGGPMSKLEAKLSGMEYGGASGRMGTGTGAKKSSSYPPPSSSTSHQPSPATTASKNGGSATPSQVTTTCSSTSLGSSSNSKNRHNGTSHKSNWGVDKTEIHSQSGSIASYHPGQPLTLVQVARDPPTGKSSGKSSRKTSVKSSRKSSRKSSSASSSSQSSSPSSSSNEREDGGGGSGYDPPPKQSHQSRKSSDPPSNCSSGPSNRSVHGGGSGSGSAKGRRHRRRQNQRVTRTGEGESQLAVWKEEKDDDDDDEGGNEGGRSALSASSSRSGSTGGGSSSSTSSSSSSRDSFISGAASLNTAVRQALAITAGEGGTSSDEDDDDEEGEDNDDDDDEEEEELGSREIVVRPPLPRHNDAELVKADGNRFLAAAVDNYNAMVPVDSAIYEAYDHTFVTCPESLRFRFLYTFLKKNLNKKVVIFFSTTNSVRYHAALLDMFRIPVLTMHGDQRREKFVNRFFKFSDMDECILCTTDAAGRDLDIPPSVDWVVQFEPPDDPSEYILRVARISCDSDRVGRSLLFLNPGEKQGFLKYYHSASIPVSEFELPPNLAEVQSHIENATRSGSGRFLRRARDAYGSYLIAYASHSFRDVYNVHDLNKGDVAESFGLVGGLAQRNDDCYDDDGFTIETGMGTTPEVGHGRIEPRSRKGVTRGKKDQKKTWMKGEKSWPHSQIKLHPNFKGSAVDAGYH</sequence>
<dbReference type="SMART" id="SM01178">
    <property type="entry name" value="DUF4217"/>
    <property type="match status" value="1"/>
</dbReference>
<dbReference type="AlphaFoldDB" id="A0ABD3SH06"/>
<feature type="compositionally biased region" description="Acidic residues" evidence="5">
    <location>
        <begin position="303"/>
        <end position="312"/>
    </location>
</feature>
<feature type="compositionally biased region" description="Low complexity" evidence="5">
    <location>
        <begin position="85"/>
        <end position="110"/>
    </location>
</feature>
<evidence type="ECO:0000256" key="3">
    <source>
        <dbReference type="ARBA" id="ARBA00022806"/>
    </source>
</evidence>
<dbReference type="SMART" id="SM00490">
    <property type="entry name" value="HELICc"/>
    <property type="match status" value="1"/>
</dbReference>
<dbReference type="Pfam" id="PF00271">
    <property type="entry name" value="Helicase_C"/>
    <property type="match status" value="1"/>
</dbReference>
<feature type="compositionally biased region" description="Basic residues" evidence="5">
    <location>
        <begin position="702"/>
        <end position="712"/>
    </location>
</feature>
<feature type="region of interest" description="Disordered" evidence="5">
    <location>
        <begin position="365"/>
        <end position="408"/>
    </location>
</feature>
<gene>
    <name evidence="7" type="ORF">ACHAXA_004138</name>
</gene>
<feature type="compositionally biased region" description="Low complexity" evidence="5">
    <location>
        <begin position="335"/>
        <end position="348"/>
    </location>
</feature>
<evidence type="ECO:0000256" key="2">
    <source>
        <dbReference type="ARBA" id="ARBA00022801"/>
    </source>
</evidence>
<feature type="compositionally biased region" description="Low complexity" evidence="5">
    <location>
        <begin position="316"/>
        <end position="328"/>
    </location>
</feature>
<dbReference type="EMBL" id="JALLPB020000028">
    <property type="protein sequence ID" value="KAL3823866.1"/>
    <property type="molecule type" value="Genomic_DNA"/>
</dbReference>
<proteinExistence type="predicted"/>
<evidence type="ECO:0000256" key="5">
    <source>
        <dbReference type="SAM" id="MobiDB-lite"/>
    </source>
</evidence>
<accession>A0ABD3SH06</accession>
<organism evidence="7 8">
    <name type="scientific">Cyclostephanos tholiformis</name>
    <dbReference type="NCBI Taxonomy" id="382380"/>
    <lineage>
        <taxon>Eukaryota</taxon>
        <taxon>Sar</taxon>
        <taxon>Stramenopiles</taxon>
        <taxon>Ochrophyta</taxon>
        <taxon>Bacillariophyta</taxon>
        <taxon>Coscinodiscophyceae</taxon>
        <taxon>Thalassiosirophycidae</taxon>
        <taxon>Stephanodiscales</taxon>
        <taxon>Stephanodiscaceae</taxon>
        <taxon>Cyclostephanos</taxon>
    </lineage>
</organism>
<evidence type="ECO:0000259" key="6">
    <source>
        <dbReference type="PROSITE" id="PS51194"/>
    </source>
</evidence>
<feature type="compositionally biased region" description="Basic residues" evidence="5">
    <location>
        <begin position="190"/>
        <end position="204"/>
    </location>
</feature>
<keyword evidence="4" id="KW-0067">ATP-binding</keyword>
<dbReference type="PROSITE" id="PS51194">
    <property type="entry name" value="HELICASE_CTER"/>
    <property type="match status" value="1"/>
</dbReference>
<keyword evidence="8" id="KW-1185">Reference proteome</keyword>
<dbReference type="PANTHER" id="PTHR47959:SF1">
    <property type="entry name" value="ATP-DEPENDENT RNA HELICASE DBPA"/>
    <property type="match status" value="1"/>
</dbReference>
<feature type="compositionally biased region" description="Polar residues" evidence="5">
    <location>
        <begin position="111"/>
        <end position="121"/>
    </location>
</feature>
<keyword evidence="1" id="KW-0547">Nucleotide-binding</keyword>
<evidence type="ECO:0000313" key="7">
    <source>
        <dbReference type="EMBL" id="KAL3823866.1"/>
    </source>
</evidence>
<evidence type="ECO:0000256" key="4">
    <source>
        <dbReference type="ARBA" id="ARBA00022840"/>
    </source>
</evidence>
<dbReference type="PANTHER" id="PTHR47959">
    <property type="entry name" value="ATP-DEPENDENT RNA HELICASE RHLE-RELATED"/>
    <property type="match status" value="1"/>
</dbReference>
<reference evidence="7 8" key="1">
    <citation type="submission" date="2024-10" db="EMBL/GenBank/DDBJ databases">
        <title>Updated reference genomes for cyclostephanoid diatoms.</title>
        <authorList>
            <person name="Roberts W.R."/>
            <person name="Alverson A.J."/>
        </authorList>
    </citation>
    <scope>NUCLEOTIDE SEQUENCE [LARGE SCALE GENOMIC DNA]</scope>
    <source>
        <strain evidence="7 8">AJA228-03</strain>
    </source>
</reference>
<dbReference type="GO" id="GO:0005524">
    <property type="term" value="F:ATP binding"/>
    <property type="evidence" value="ECO:0007669"/>
    <property type="project" value="UniProtKB-KW"/>
</dbReference>
<keyword evidence="2" id="KW-0378">Hydrolase</keyword>
<feature type="compositionally biased region" description="Acidic residues" evidence="5">
    <location>
        <begin position="374"/>
        <end position="396"/>
    </location>
</feature>
<dbReference type="InterPro" id="IPR025313">
    <property type="entry name" value="SPB4-like_CTE"/>
</dbReference>
<feature type="compositionally biased region" description="Basic and acidic residues" evidence="5">
    <location>
        <begin position="713"/>
        <end position="723"/>
    </location>
</feature>
<dbReference type="InterPro" id="IPR027417">
    <property type="entry name" value="P-loop_NTPase"/>
</dbReference>
<feature type="compositionally biased region" description="Gly residues" evidence="5">
    <location>
        <begin position="75"/>
        <end position="84"/>
    </location>
</feature>
<comment type="caution">
    <text evidence="7">The sequence shown here is derived from an EMBL/GenBank/DDBJ whole genome shotgun (WGS) entry which is preliminary data.</text>
</comment>
<dbReference type="InterPro" id="IPR050079">
    <property type="entry name" value="DEAD_box_RNA_helicase"/>
</dbReference>
<protein>
    <recommendedName>
        <fullName evidence="6">Helicase C-terminal domain-containing protein</fullName>
    </recommendedName>
</protein>
<evidence type="ECO:0000313" key="8">
    <source>
        <dbReference type="Proteomes" id="UP001530377"/>
    </source>
</evidence>
<name>A0ABD3SH06_9STRA</name>